<dbReference type="AlphaFoldDB" id="A0A7J7KD47"/>
<accession>A0A7J7KD47</accession>
<evidence type="ECO:0000313" key="2">
    <source>
        <dbReference type="Proteomes" id="UP000593567"/>
    </source>
</evidence>
<evidence type="ECO:0000313" key="1">
    <source>
        <dbReference type="EMBL" id="KAF6036103.1"/>
    </source>
</evidence>
<organism evidence="1 2">
    <name type="scientific">Bugula neritina</name>
    <name type="common">Brown bryozoan</name>
    <name type="synonym">Sertularia neritina</name>
    <dbReference type="NCBI Taxonomy" id="10212"/>
    <lineage>
        <taxon>Eukaryota</taxon>
        <taxon>Metazoa</taxon>
        <taxon>Spiralia</taxon>
        <taxon>Lophotrochozoa</taxon>
        <taxon>Bryozoa</taxon>
        <taxon>Gymnolaemata</taxon>
        <taxon>Cheilostomatida</taxon>
        <taxon>Flustrina</taxon>
        <taxon>Buguloidea</taxon>
        <taxon>Bugulidae</taxon>
        <taxon>Bugula</taxon>
    </lineage>
</organism>
<reference evidence="1" key="1">
    <citation type="submission" date="2020-06" db="EMBL/GenBank/DDBJ databases">
        <title>Draft genome of Bugula neritina, a colonial animal packing powerful symbionts and potential medicines.</title>
        <authorList>
            <person name="Rayko M."/>
        </authorList>
    </citation>
    <scope>NUCLEOTIDE SEQUENCE [LARGE SCALE GENOMIC DNA]</scope>
    <source>
        <strain evidence="1">Kwan_BN1</strain>
    </source>
</reference>
<keyword evidence="2" id="KW-1185">Reference proteome</keyword>
<name>A0A7J7KD47_BUGNE</name>
<dbReference type="Proteomes" id="UP000593567">
    <property type="component" value="Unassembled WGS sequence"/>
</dbReference>
<dbReference type="EMBL" id="VXIV02000779">
    <property type="protein sequence ID" value="KAF6036103.1"/>
    <property type="molecule type" value="Genomic_DNA"/>
</dbReference>
<gene>
    <name evidence="1" type="ORF">EB796_005589</name>
</gene>
<protein>
    <submittedName>
        <fullName evidence="1">Uncharacterized protein</fullName>
    </submittedName>
</protein>
<proteinExistence type="predicted"/>
<sequence>MKQDSKIVKRPKFVIMKFHLLAWLVVVAILSLSLTGASGLKLSKVLKVNKRSLQGGPRDNEGCHGKLWC</sequence>
<comment type="caution">
    <text evidence="1">The sequence shown here is derived from an EMBL/GenBank/DDBJ whole genome shotgun (WGS) entry which is preliminary data.</text>
</comment>